<proteinExistence type="predicted"/>
<dbReference type="PANTHER" id="PTHR47424">
    <property type="entry name" value="REGULATORY PROTEIN GAL4"/>
    <property type="match status" value="1"/>
</dbReference>
<dbReference type="GO" id="GO:0000981">
    <property type="term" value="F:DNA-binding transcription factor activity, RNA polymerase II-specific"/>
    <property type="evidence" value="ECO:0007669"/>
    <property type="project" value="InterPro"/>
</dbReference>
<dbReference type="PANTHER" id="PTHR47424:SF6">
    <property type="entry name" value="PROLINE UTILIZATION TRANS-ACTIVATOR"/>
    <property type="match status" value="1"/>
</dbReference>
<dbReference type="GO" id="GO:0003677">
    <property type="term" value="F:DNA binding"/>
    <property type="evidence" value="ECO:0007669"/>
    <property type="project" value="InterPro"/>
</dbReference>
<dbReference type="SMART" id="SM00066">
    <property type="entry name" value="GAL4"/>
    <property type="match status" value="1"/>
</dbReference>
<feature type="compositionally biased region" description="Low complexity" evidence="5">
    <location>
        <begin position="10"/>
        <end position="19"/>
    </location>
</feature>
<dbReference type="CDD" id="cd12148">
    <property type="entry name" value="fungal_TF_MHR"/>
    <property type="match status" value="1"/>
</dbReference>
<dbReference type="InterPro" id="IPR007219">
    <property type="entry name" value="XnlR_reg_dom"/>
</dbReference>
<organism evidence="7 8">
    <name type="scientific">Pleurostoma richardsiae</name>
    <dbReference type="NCBI Taxonomy" id="41990"/>
    <lineage>
        <taxon>Eukaryota</taxon>
        <taxon>Fungi</taxon>
        <taxon>Dikarya</taxon>
        <taxon>Ascomycota</taxon>
        <taxon>Pezizomycotina</taxon>
        <taxon>Sordariomycetes</taxon>
        <taxon>Sordariomycetidae</taxon>
        <taxon>Calosphaeriales</taxon>
        <taxon>Pleurostomataceae</taxon>
        <taxon>Pleurostoma</taxon>
    </lineage>
</organism>
<dbReference type="Pfam" id="PF04082">
    <property type="entry name" value="Fungal_trans"/>
    <property type="match status" value="1"/>
</dbReference>
<name>A0AA38REN8_9PEZI</name>
<keyword evidence="3" id="KW-0804">Transcription</keyword>
<dbReference type="InterPro" id="IPR001138">
    <property type="entry name" value="Zn2Cys6_DnaBD"/>
</dbReference>
<dbReference type="SUPFAM" id="SSF57701">
    <property type="entry name" value="Zn2/Cys6 DNA-binding domain"/>
    <property type="match status" value="1"/>
</dbReference>
<feature type="region of interest" description="Disordered" evidence="5">
    <location>
        <begin position="82"/>
        <end position="131"/>
    </location>
</feature>
<evidence type="ECO:0000256" key="4">
    <source>
        <dbReference type="ARBA" id="ARBA00023242"/>
    </source>
</evidence>
<evidence type="ECO:0000256" key="2">
    <source>
        <dbReference type="ARBA" id="ARBA00023015"/>
    </source>
</evidence>
<protein>
    <submittedName>
        <fullName evidence="7">Fungal-specific transcription factor</fullName>
    </submittedName>
</protein>
<keyword evidence="1" id="KW-0479">Metal-binding</keyword>
<evidence type="ECO:0000256" key="3">
    <source>
        <dbReference type="ARBA" id="ARBA00023163"/>
    </source>
</evidence>
<comment type="caution">
    <text evidence="7">The sequence shown here is derived from an EMBL/GenBank/DDBJ whole genome shotgun (WGS) entry which is preliminary data.</text>
</comment>
<dbReference type="PROSITE" id="PS00463">
    <property type="entry name" value="ZN2_CY6_FUNGAL_1"/>
    <property type="match status" value="1"/>
</dbReference>
<evidence type="ECO:0000259" key="6">
    <source>
        <dbReference type="PROSITE" id="PS50048"/>
    </source>
</evidence>
<dbReference type="AlphaFoldDB" id="A0AA38REN8"/>
<dbReference type="SMART" id="SM00906">
    <property type="entry name" value="Fungal_trans"/>
    <property type="match status" value="1"/>
</dbReference>
<dbReference type="GO" id="GO:0006351">
    <property type="term" value="P:DNA-templated transcription"/>
    <property type="evidence" value="ECO:0007669"/>
    <property type="project" value="InterPro"/>
</dbReference>
<dbReference type="Proteomes" id="UP001174694">
    <property type="component" value="Unassembled WGS sequence"/>
</dbReference>
<evidence type="ECO:0000313" key="7">
    <source>
        <dbReference type="EMBL" id="KAJ9138227.1"/>
    </source>
</evidence>
<feature type="region of interest" description="Disordered" evidence="5">
    <location>
        <begin position="615"/>
        <end position="643"/>
    </location>
</feature>
<dbReference type="GO" id="GO:0008270">
    <property type="term" value="F:zinc ion binding"/>
    <property type="evidence" value="ECO:0007669"/>
    <property type="project" value="InterPro"/>
</dbReference>
<dbReference type="CDD" id="cd00067">
    <property type="entry name" value="GAL4"/>
    <property type="match status" value="1"/>
</dbReference>
<evidence type="ECO:0000256" key="5">
    <source>
        <dbReference type="SAM" id="MobiDB-lite"/>
    </source>
</evidence>
<keyword evidence="8" id="KW-1185">Reference proteome</keyword>
<dbReference type="InterPro" id="IPR036864">
    <property type="entry name" value="Zn2-C6_fun-type_DNA-bd_sf"/>
</dbReference>
<reference evidence="7" key="1">
    <citation type="submission" date="2022-07" db="EMBL/GenBank/DDBJ databases">
        <title>Fungi with potential for degradation of polypropylene.</title>
        <authorList>
            <person name="Gostincar C."/>
        </authorList>
    </citation>
    <scope>NUCLEOTIDE SEQUENCE</scope>
    <source>
        <strain evidence="7">EXF-13308</strain>
    </source>
</reference>
<feature type="region of interest" description="Disordered" evidence="5">
    <location>
        <begin position="1"/>
        <end position="28"/>
    </location>
</feature>
<gene>
    <name evidence="7" type="ORF">NKR23_g8740</name>
</gene>
<dbReference type="PROSITE" id="PS50048">
    <property type="entry name" value="ZN2_CY6_FUNGAL_2"/>
    <property type="match status" value="1"/>
</dbReference>
<sequence length="696" mass="77378">MAQPAPLPPAALARLLGRRVPPEKRQRTAMSCDFCKRKRCKCSRPSSGEPCRACTENGEVCRITEPRKQRVYYGVFPAPGDSTATSMPGADATGVQQTSNRHATPRDSRKAPSRDESNVGEKGSGVSTVSSTRLAVRDTAAEAVFEDLLGLPQYIGPTGSYTLLVALREMLSIRYSSGTSPPEAAQTMGLSMQYGNGYSLIQGFDLPPRNISDTLVETFFTKVHRDFPVFHRAVFQASYEGMWSPLPETDPAWLMTLYMVFALALETAPDNGSTQRRLAAQARYLTKAKSLLPEVITGCTLGHVQALMLYCLLLHISRERTSCWNITGVAIRMAIAIGLHRNAANPKCSPLERELRKRVWWTLYAFERLECSSLGRASAIEDSECNAPVPTEGFLDMGDIFPIGHLDAQSELLKLIGIICKNQYSLHTLSAEHLDFAQGISQQLDAWHSELPSHLRRGAEFPKLHFRSITLLHLQYQYAITLLARPFLAYKTRRHAPQMEAEASLTTTVDSLAQKCTDAAIVGVDLLQDLFSSSCFNSKTSWDVYFMESFAMILAIGKFAHESDTELHYLDKIVAALESGMGILKNCDGFSATMERFAHVTADFSRVVVVAAKSKDKSPPQPNEYDGVDPSPTRYTRDDSEASYDDSFHVREDTSQDYQFLNTSWVEPFPGDELGHYVADLNNGMSWEDFGHWVLQ</sequence>
<dbReference type="EMBL" id="JANBVO010000031">
    <property type="protein sequence ID" value="KAJ9138227.1"/>
    <property type="molecule type" value="Genomic_DNA"/>
</dbReference>
<accession>A0AA38REN8</accession>
<dbReference type="InterPro" id="IPR051127">
    <property type="entry name" value="Fungal_SecMet_Regulators"/>
</dbReference>
<keyword evidence="2" id="KW-0805">Transcription regulation</keyword>
<keyword evidence="4" id="KW-0539">Nucleus</keyword>
<evidence type="ECO:0000256" key="1">
    <source>
        <dbReference type="ARBA" id="ARBA00022723"/>
    </source>
</evidence>
<evidence type="ECO:0000313" key="8">
    <source>
        <dbReference type="Proteomes" id="UP001174694"/>
    </source>
</evidence>
<feature type="domain" description="Zn(2)-C6 fungal-type" evidence="6">
    <location>
        <begin position="31"/>
        <end position="63"/>
    </location>
</feature>
<feature type="compositionally biased region" description="Basic and acidic residues" evidence="5">
    <location>
        <begin position="104"/>
        <end position="119"/>
    </location>
</feature>